<dbReference type="InterPro" id="IPR023095">
    <property type="entry name" value="Ade_MeTrfase_dom_2"/>
</dbReference>
<dbReference type="PRINTS" id="PR00508">
    <property type="entry name" value="S21N4MTFRASE"/>
</dbReference>
<keyword evidence="9" id="KW-1185">Reference proteome</keyword>
<evidence type="ECO:0000256" key="3">
    <source>
        <dbReference type="ARBA" id="ARBA00022603"/>
    </source>
</evidence>
<sequence>MKFEIKNIDCNIYIRQLKIENNTPIFDAIITDPPYNISRKNNFKTINRNGIDFGKWDYNFDQIGWIRNVEPLLKNGGSIIIFNDWKNMGLIASELDKLNFEVKDLIRWIKNNPMPRNINRRYLTDFEFAIWAIKKGKKWTFNKTNNTSYLRPEFKYSIVPKSFDKIHPTQKPIALLENLIKIHTNKDDLIFDPFMGSGSTAIAALNLNRNFVGCEIDKSYFEKAKERILKICKNKIKMSNKVIRSPLYYLGDKYKLVPQLINYFPNNINKFYDVFSGGGTLLANVNANEYIANDIDKNVISLVELLYQNDANKIIEDIDKTTKKYNLDFDKDSHKKRINISSYNELKSTYNQINNKNTYEANIILLILVIFGFNSQIRFNSKNEFNVPSGKQGFNKNRRNVFIDFSNKIKKNKILFQNKDFNFISKLLDKKEINKDDFFYFDPPYSITNATYNIYWTNENDLELFNLLDSLNKCGIKWALSNVFEANGKKNIALIKWSQKYKIKYLSKDYKNSNYQRKNLDKDVEVLIINYEI</sequence>
<evidence type="ECO:0000313" key="9">
    <source>
        <dbReference type="Proteomes" id="UP001622612"/>
    </source>
</evidence>
<dbReference type="NCBIfam" id="TIGR00571">
    <property type="entry name" value="dam"/>
    <property type="match status" value="1"/>
</dbReference>
<evidence type="ECO:0000256" key="5">
    <source>
        <dbReference type="ARBA" id="ARBA00022691"/>
    </source>
</evidence>
<proteinExistence type="inferred from homology"/>
<reference evidence="8" key="1">
    <citation type="submission" date="2021-11" db="EMBL/GenBank/DDBJ databases">
        <title>The first genome sequence of unculturable Mycoplasma faucium obtained by de novo assembly of metagenomic reads.</title>
        <authorList>
            <person name="Sabat A.J."/>
            <person name="Bathoorn E."/>
            <person name="Akkerboom V."/>
            <person name="Friedrich A.W."/>
        </authorList>
    </citation>
    <scope>NUCLEOTIDE SEQUENCE [LARGE SCALE GENOMIC DNA]</scope>
    <source>
        <strain evidence="8">UMCG-MFM1</strain>
    </source>
</reference>
<dbReference type="RefSeq" id="WP_405312085.1">
    <property type="nucleotide sequence ID" value="NZ_CP088155.1"/>
</dbReference>
<dbReference type="InterPro" id="IPR029063">
    <property type="entry name" value="SAM-dependent_MTases_sf"/>
</dbReference>
<dbReference type="Proteomes" id="UP001622612">
    <property type="component" value="Chromosome"/>
</dbReference>
<comment type="similarity">
    <text evidence="1">Belongs to the N(4)/N(6)-methyltransferase family.</text>
</comment>
<dbReference type="InterPro" id="IPR002052">
    <property type="entry name" value="DNA_methylase_N6_adenine_CS"/>
</dbReference>
<comment type="catalytic activity">
    <reaction evidence="6">
        <text>a 2'-deoxyadenosine in DNA + S-adenosyl-L-methionine = an N(6)-methyl-2'-deoxyadenosine in DNA + S-adenosyl-L-homocysteine + H(+)</text>
        <dbReference type="Rhea" id="RHEA:15197"/>
        <dbReference type="Rhea" id="RHEA-COMP:12418"/>
        <dbReference type="Rhea" id="RHEA-COMP:12419"/>
        <dbReference type="ChEBI" id="CHEBI:15378"/>
        <dbReference type="ChEBI" id="CHEBI:57856"/>
        <dbReference type="ChEBI" id="CHEBI:59789"/>
        <dbReference type="ChEBI" id="CHEBI:90615"/>
        <dbReference type="ChEBI" id="CHEBI:90616"/>
        <dbReference type="EC" id="2.1.1.72"/>
    </reaction>
</comment>
<evidence type="ECO:0000256" key="4">
    <source>
        <dbReference type="ARBA" id="ARBA00022679"/>
    </source>
</evidence>
<keyword evidence="5" id="KW-0949">S-adenosyl-L-methionine</keyword>
<dbReference type="InterPro" id="IPR001091">
    <property type="entry name" value="RM_Methyltransferase"/>
</dbReference>
<dbReference type="EMBL" id="CP088155">
    <property type="protein sequence ID" value="WYM97561.1"/>
    <property type="molecule type" value="Genomic_DNA"/>
</dbReference>
<dbReference type="Gene3D" id="1.10.1020.10">
    <property type="entry name" value="Adenine-specific Methyltransferase, Domain 2"/>
    <property type="match status" value="1"/>
</dbReference>
<evidence type="ECO:0000256" key="6">
    <source>
        <dbReference type="ARBA" id="ARBA00047942"/>
    </source>
</evidence>
<dbReference type="InterPro" id="IPR002941">
    <property type="entry name" value="DNA_methylase_N4/N6"/>
</dbReference>
<evidence type="ECO:0000259" key="7">
    <source>
        <dbReference type="Pfam" id="PF01555"/>
    </source>
</evidence>
<dbReference type="Pfam" id="PF01555">
    <property type="entry name" value="N6_N4_Mtase"/>
    <property type="match status" value="1"/>
</dbReference>
<evidence type="ECO:0000313" key="8">
    <source>
        <dbReference type="EMBL" id="WYM97561.1"/>
    </source>
</evidence>
<dbReference type="InterPro" id="IPR012327">
    <property type="entry name" value="MeTrfase_D12"/>
</dbReference>
<keyword evidence="4 8" id="KW-0808">Transferase</keyword>
<evidence type="ECO:0000256" key="1">
    <source>
        <dbReference type="ARBA" id="ARBA00006594"/>
    </source>
</evidence>
<keyword evidence="3 8" id="KW-0489">Methyltransferase</keyword>
<dbReference type="Pfam" id="PF02086">
    <property type="entry name" value="MethyltransfD12"/>
    <property type="match status" value="1"/>
</dbReference>
<evidence type="ECO:0000256" key="2">
    <source>
        <dbReference type="ARBA" id="ARBA00011900"/>
    </source>
</evidence>
<dbReference type="Gene3D" id="3.40.50.150">
    <property type="entry name" value="Vaccinia Virus protein VP39"/>
    <property type="match status" value="2"/>
</dbReference>
<dbReference type="PROSITE" id="PS00092">
    <property type="entry name" value="N6_MTASE"/>
    <property type="match status" value="1"/>
</dbReference>
<protein>
    <recommendedName>
        <fullName evidence="2">site-specific DNA-methyltransferase (adenine-specific)</fullName>
        <ecNumber evidence="2">2.1.1.72</ecNumber>
    </recommendedName>
</protein>
<dbReference type="PANTHER" id="PTHR30481:SF3">
    <property type="entry name" value="DNA ADENINE METHYLASE"/>
    <property type="match status" value="1"/>
</dbReference>
<gene>
    <name evidence="8" type="ORF">LQ356_01510</name>
</gene>
<dbReference type="EC" id="2.1.1.72" evidence="2"/>
<dbReference type="PANTHER" id="PTHR30481">
    <property type="entry name" value="DNA ADENINE METHYLASE"/>
    <property type="match status" value="1"/>
</dbReference>
<name>A0ABZ2TSN0_9BACT</name>
<accession>A0ABZ2TSN0</accession>
<dbReference type="GO" id="GO:0032259">
    <property type="term" value="P:methylation"/>
    <property type="evidence" value="ECO:0007669"/>
    <property type="project" value="UniProtKB-KW"/>
</dbReference>
<dbReference type="SUPFAM" id="SSF53335">
    <property type="entry name" value="S-adenosyl-L-methionine-dependent methyltransferases"/>
    <property type="match status" value="2"/>
</dbReference>
<organism evidence="8 9">
    <name type="scientific">Metamycoplasma faucium</name>
    <dbReference type="NCBI Taxonomy" id="56142"/>
    <lineage>
        <taxon>Bacteria</taxon>
        <taxon>Bacillati</taxon>
        <taxon>Mycoplasmatota</taxon>
        <taxon>Mycoplasmoidales</taxon>
        <taxon>Metamycoplasmataceae</taxon>
        <taxon>Metamycoplasma</taxon>
    </lineage>
</organism>
<dbReference type="GO" id="GO:0009007">
    <property type="term" value="F:site-specific DNA-methyltransferase (adenine-specific) activity"/>
    <property type="evidence" value="ECO:0007669"/>
    <property type="project" value="UniProtKB-EC"/>
</dbReference>
<feature type="domain" description="DNA methylase N-4/N-6" evidence="7">
    <location>
        <begin position="27"/>
        <end position="226"/>
    </location>
</feature>